<protein>
    <recommendedName>
        <fullName evidence="3">hAT-like transposase RNase-H fold domain-containing protein</fullName>
    </recommendedName>
</protein>
<dbReference type="SUPFAM" id="SSF53098">
    <property type="entry name" value="Ribonuclease H-like"/>
    <property type="match status" value="1"/>
</dbReference>
<organism evidence="1 2">
    <name type="scientific">Dendrothele bispora (strain CBS 962.96)</name>
    <dbReference type="NCBI Taxonomy" id="1314807"/>
    <lineage>
        <taxon>Eukaryota</taxon>
        <taxon>Fungi</taxon>
        <taxon>Dikarya</taxon>
        <taxon>Basidiomycota</taxon>
        <taxon>Agaricomycotina</taxon>
        <taxon>Agaricomycetes</taxon>
        <taxon>Agaricomycetidae</taxon>
        <taxon>Agaricales</taxon>
        <taxon>Agaricales incertae sedis</taxon>
        <taxon>Dendrothele</taxon>
    </lineage>
</organism>
<evidence type="ECO:0000313" key="1">
    <source>
        <dbReference type="EMBL" id="THU79983.1"/>
    </source>
</evidence>
<feature type="non-terminal residue" evidence="1">
    <location>
        <position position="132"/>
    </location>
</feature>
<name>A0A4S8KVZ8_DENBC</name>
<dbReference type="Proteomes" id="UP000297245">
    <property type="component" value="Unassembled WGS sequence"/>
</dbReference>
<feature type="non-terminal residue" evidence="1">
    <location>
        <position position="1"/>
    </location>
</feature>
<dbReference type="AlphaFoldDB" id="A0A4S8KVZ8"/>
<evidence type="ECO:0008006" key="3">
    <source>
        <dbReference type="Google" id="ProtNLM"/>
    </source>
</evidence>
<evidence type="ECO:0000313" key="2">
    <source>
        <dbReference type="Proteomes" id="UP000297245"/>
    </source>
</evidence>
<reference evidence="1 2" key="1">
    <citation type="journal article" date="2019" name="Nat. Ecol. Evol.">
        <title>Megaphylogeny resolves global patterns of mushroom evolution.</title>
        <authorList>
            <person name="Varga T."/>
            <person name="Krizsan K."/>
            <person name="Foldi C."/>
            <person name="Dima B."/>
            <person name="Sanchez-Garcia M."/>
            <person name="Sanchez-Ramirez S."/>
            <person name="Szollosi G.J."/>
            <person name="Szarkandi J.G."/>
            <person name="Papp V."/>
            <person name="Albert L."/>
            <person name="Andreopoulos W."/>
            <person name="Angelini C."/>
            <person name="Antonin V."/>
            <person name="Barry K.W."/>
            <person name="Bougher N.L."/>
            <person name="Buchanan P."/>
            <person name="Buyck B."/>
            <person name="Bense V."/>
            <person name="Catcheside P."/>
            <person name="Chovatia M."/>
            <person name="Cooper J."/>
            <person name="Damon W."/>
            <person name="Desjardin D."/>
            <person name="Finy P."/>
            <person name="Geml J."/>
            <person name="Haridas S."/>
            <person name="Hughes K."/>
            <person name="Justo A."/>
            <person name="Karasinski D."/>
            <person name="Kautmanova I."/>
            <person name="Kiss B."/>
            <person name="Kocsube S."/>
            <person name="Kotiranta H."/>
            <person name="LaButti K.M."/>
            <person name="Lechner B.E."/>
            <person name="Liimatainen K."/>
            <person name="Lipzen A."/>
            <person name="Lukacs Z."/>
            <person name="Mihaltcheva S."/>
            <person name="Morgado L.N."/>
            <person name="Niskanen T."/>
            <person name="Noordeloos M.E."/>
            <person name="Ohm R.A."/>
            <person name="Ortiz-Santana B."/>
            <person name="Ovrebo C."/>
            <person name="Racz N."/>
            <person name="Riley R."/>
            <person name="Savchenko A."/>
            <person name="Shiryaev A."/>
            <person name="Soop K."/>
            <person name="Spirin V."/>
            <person name="Szebenyi C."/>
            <person name="Tomsovsky M."/>
            <person name="Tulloss R.E."/>
            <person name="Uehling J."/>
            <person name="Grigoriev I.V."/>
            <person name="Vagvolgyi C."/>
            <person name="Papp T."/>
            <person name="Martin F.M."/>
            <person name="Miettinen O."/>
            <person name="Hibbett D.S."/>
            <person name="Nagy L.G."/>
        </authorList>
    </citation>
    <scope>NUCLEOTIDE SEQUENCE [LARGE SCALE GENOMIC DNA]</scope>
    <source>
        <strain evidence="1 2">CBS 962.96</strain>
    </source>
</reference>
<keyword evidence="2" id="KW-1185">Reference proteome</keyword>
<gene>
    <name evidence="1" type="ORF">K435DRAFT_558703</name>
</gene>
<sequence>RLRVLIPSDVEWTILEELEPVLEVFLNRTKQFSQSGVPLLHEVIPAIDKLTEVLGKVRDNDELNSAVRFAVTKGITMLNKYYGKTDYSDVYRVAMVMHPRFKAEYFRRQDWQPDWVENAIKIARQIWQKDYR</sequence>
<dbReference type="OrthoDB" id="3359487at2759"/>
<dbReference type="InterPro" id="IPR012337">
    <property type="entry name" value="RNaseH-like_sf"/>
</dbReference>
<proteinExistence type="predicted"/>
<accession>A0A4S8KVZ8</accession>
<dbReference type="EMBL" id="ML179952">
    <property type="protein sequence ID" value="THU79983.1"/>
    <property type="molecule type" value="Genomic_DNA"/>
</dbReference>